<dbReference type="Gene3D" id="3.40.30.10">
    <property type="entry name" value="Glutaredoxin"/>
    <property type="match status" value="1"/>
</dbReference>
<comment type="caution">
    <text evidence="3">The sequence shown here is derived from an EMBL/GenBank/DDBJ whole genome shotgun (WGS) entry which is preliminary data.</text>
</comment>
<evidence type="ECO:0008006" key="5">
    <source>
        <dbReference type="Google" id="ProtNLM"/>
    </source>
</evidence>
<evidence type="ECO:0000313" key="3">
    <source>
        <dbReference type="EMBL" id="GMH16761.1"/>
    </source>
</evidence>
<feature type="domain" description="Sieve element occlusion C-terminal" evidence="2">
    <location>
        <begin position="554"/>
        <end position="792"/>
    </location>
</feature>
<organism evidence="3 4">
    <name type="scientific">Nepenthes gracilis</name>
    <name type="common">Slender pitcher plant</name>
    <dbReference type="NCBI Taxonomy" id="150966"/>
    <lineage>
        <taxon>Eukaryota</taxon>
        <taxon>Viridiplantae</taxon>
        <taxon>Streptophyta</taxon>
        <taxon>Embryophyta</taxon>
        <taxon>Tracheophyta</taxon>
        <taxon>Spermatophyta</taxon>
        <taxon>Magnoliopsida</taxon>
        <taxon>eudicotyledons</taxon>
        <taxon>Gunneridae</taxon>
        <taxon>Pentapetalae</taxon>
        <taxon>Caryophyllales</taxon>
        <taxon>Nepenthaceae</taxon>
        <taxon>Nepenthes</taxon>
    </lineage>
</organism>
<dbReference type="PANTHER" id="PTHR33232">
    <property type="entry name" value="PROTEIN SIEVE ELEMENT OCCLUSION B-LIKE"/>
    <property type="match status" value="1"/>
</dbReference>
<feature type="domain" description="Sieve element occlusion N-terminal" evidence="1">
    <location>
        <begin position="109"/>
        <end position="394"/>
    </location>
</feature>
<gene>
    <name evidence="3" type="ORF">Nepgr_018602</name>
</gene>
<dbReference type="Proteomes" id="UP001279734">
    <property type="component" value="Unassembled WGS sequence"/>
</dbReference>
<name>A0AAD3SVE9_NEPGR</name>
<evidence type="ECO:0000259" key="1">
    <source>
        <dbReference type="Pfam" id="PF14576"/>
    </source>
</evidence>
<proteinExistence type="predicted"/>
<dbReference type="AlphaFoldDB" id="A0AAD3SVE9"/>
<dbReference type="InterPro" id="IPR039299">
    <property type="entry name" value="SEOA"/>
</dbReference>
<evidence type="ECO:0000259" key="2">
    <source>
        <dbReference type="Pfam" id="PF14577"/>
    </source>
</evidence>
<accession>A0AAD3SVE9</accession>
<dbReference type="GO" id="GO:0010088">
    <property type="term" value="P:phloem development"/>
    <property type="evidence" value="ECO:0007669"/>
    <property type="project" value="InterPro"/>
</dbReference>
<dbReference type="EMBL" id="BSYO01000017">
    <property type="protein sequence ID" value="GMH16761.1"/>
    <property type="molecule type" value="Genomic_DNA"/>
</dbReference>
<keyword evidence="4" id="KW-1185">Reference proteome</keyword>
<dbReference type="InterPro" id="IPR027944">
    <property type="entry name" value="SEO_C"/>
</dbReference>
<reference evidence="3" key="1">
    <citation type="submission" date="2023-05" db="EMBL/GenBank/DDBJ databases">
        <title>Nepenthes gracilis genome sequencing.</title>
        <authorList>
            <person name="Fukushima K."/>
        </authorList>
    </citation>
    <scope>NUCLEOTIDE SEQUENCE</scope>
    <source>
        <strain evidence="3">SING2019-196</strain>
    </source>
</reference>
<protein>
    <recommendedName>
        <fullName evidence="5">Protein SIEVE ELEMENT OCCLUSION B-like</fullName>
    </recommendedName>
</protein>
<evidence type="ECO:0000313" key="4">
    <source>
        <dbReference type="Proteomes" id="UP001279734"/>
    </source>
</evidence>
<dbReference type="InterPro" id="IPR027942">
    <property type="entry name" value="SEO_N"/>
</dbReference>
<dbReference type="Pfam" id="PF14577">
    <property type="entry name" value="SEO_C"/>
    <property type="match status" value="1"/>
</dbReference>
<dbReference type="Pfam" id="PF14576">
    <property type="entry name" value="SEO_N"/>
    <property type="match status" value="1"/>
</dbReference>
<dbReference type="PANTHER" id="PTHR33232:SF9">
    <property type="entry name" value="PROTEIN SIEVE ELEMENT OCCLUSION B"/>
    <property type="match status" value="1"/>
</dbReference>
<sequence length="799" mass="90804">MADEMSPRLTTPLRFLQSQIGRNMSVTADGVALPRATATPLASDGQALPRATLTPLASDGQALPRAIPLTLGPADDPILPRAIPLPAKQTMPVGLLQSKSDRIGMFLTSDDQLLTRQVEETHVPDGSPIDVRPLFQLIEDVIARSTENVFTAAWDAQVPKETMTTEGRDSFTAIVSIPDLPLIIDRIFCEMACKSWIGSNAHDITISVLKLLAYFPWEAKVVLTLAAFTLTYGEFWLFTQTYSTNPLAKLMARLKQLRLVMVQSGSFKLQFDAVNKLIKAILNMTQCFFDFKDLVSTYEIEEEPTLKTIRNYFPIATYWTIRNIVGAAVHTTILTSSGYEYLPSIAETWEISSWEQKLTTIYEHFKSIMSRLKELIEKKKEDEAYETLWKIINQMIHIDNIPVLTRLIAGSLPLYDCSSERQVQLEVLRGKNVLLLISDLNISKEELSMLERIYNDTKLHQYEVVWIPIVDRSIRWTDAVQARFEGLLGPMRWYSVYQPSKLDAAVIKFVRDDWNFMGKPILVVLDPQGKVVNLNAIHMMWIWGSTAIPFTSKKEEELWMGGSWKLELLVDAMYIYDQRISDWIRDGKYILMHGGDDIEWIRKFTRQARTVADSAGIKLEMVYVGKSHAKRNAISRVTSDIMSDNLSLCWNDPTTVRFFWQRIQSMLLSKIQLEQAYNRSDIITQEIKTLLSYDRSPGGWALLAEGSTVVLHGHGSTFYTVLSQYEPEWKNEVARRGFTRAIQTHMKTFDIRDAPYCARIDFPTAAGWIPKGMLCPVCDSDMEKQVTFVCCHEGAPASN</sequence>